<evidence type="ECO:0000259" key="4">
    <source>
        <dbReference type="Pfam" id="PF00561"/>
    </source>
</evidence>
<gene>
    <name evidence="5" type="ORF">METZ01_LOCUS481257</name>
</gene>
<dbReference type="AlphaFoldDB" id="A0A383C8M2"/>
<dbReference type="PIRSF" id="PIRSF005211">
    <property type="entry name" value="Ab_hydro_YheT"/>
    <property type="match status" value="1"/>
</dbReference>
<feature type="domain" description="AB hydrolase-1" evidence="4">
    <location>
        <begin position="5"/>
        <end position="213"/>
    </location>
</feature>
<proteinExistence type="inferred from homology"/>
<protein>
    <recommendedName>
        <fullName evidence="4">AB hydrolase-1 domain-containing protein</fullName>
    </recommendedName>
</protein>
<dbReference type="SUPFAM" id="SSF53474">
    <property type="entry name" value="alpha/beta-Hydrolases"/>
    <property type="match status" value="1"/>
</dbReference>
<reference evidence="5" key="1">
    <citation type="submission" date="2018-05" db="EMBL/GenBank/DDBJ databases">
        <authorList>
            <person name="Lanie J.A."/>
            <person name="Ng W.-L."/>
            <person name="Kazmierczak K.M."/>
            <person name="Andrzejewski T.M."/>
            <person name="Davidsen T.M."/>
            <person name="Wayne K.J."/>
            <person name="Tettelin H."/>
            <person name="Glass J.I."/>
            <person name="Rusch D."/>
            <person name="Podicherti R."/>
            <person name="Tsui H.-C.T."/>
            <person name="Winkler M.E."/>
        </authorList>
    </citation>
    <scope>NUCLEOTIDE SEQUENCE</scope>
</reference>
<dbReference type="InterPro" id="IPR050960">
    <property type="entry name" value="AB_hydrolase_4_sf"/>
</dbReference>
<sequence length="242" mass="27118">EGNGPMVIILHGLEGDETSNNVKAMFSMIRKEGWNGVMLLNRNCGGVCNRLQRTYHAGETTDLNRLVELVKKRFPGKPIMLFGYSLGGNTLLKWLGEKGEAAGIDAAAAVSIPFDLSSSTDRMNRGFSKVYQKHFIDLLKASAKRKFLELPPPFDPGKIERIRTLREFDDRITAPLHGFKDAEDYYSKSSCKGFLKHIKVPTLIMNSFDDPFLETSTFAKTEEVSELVELEYHQKGGHAAFI</sequence>
<dbReference type="Gene3D" id="3.40.50.1820">
    <property type="entry name" value="alpha/beta hydrolase"/>
    <property type="match status" value="1"/>
</dbReference>
<dbReference type="PANTHER" id="PTHR10794">
    <property type="entry name" value="ABHYDROLASE DOMAIN-CONTAINING PROTEIN"/>
    <property type="match status" value="1"/>
</dbReference>
<organism evidence="5">
    <name type="scientific">marine metagenome</name>
    <dbReference type="NCBI Taxonomy" id="408172"/>
    <lineage>
        <taxon>unclassified sequences</taxon>
        <taxon>metagenomes</taxon>
        <taxon>ecological metagenomes</taxon>
    </lineage>
</organism>
<keyword evidence="3" id="KW-0378">Hydrolase</keyword>
<name>A0A383C8M2_9ZZZZ</name>
<evidence type="ECO:0000256" key="3">
    <source>
        <dbReference type="ARBA" id="ARBA00022801"/>
    </source>
</evidence>
<dbReference type="Pfam" id="PF00561">
    <property type="entry name" value="Abhydrolase_1"/>
    <property type="match status" value="1"/>
</dbReference>
<dbReference type="InterPro" id="IPR029058">
    <property type="entry name" value="AB_hydrolase_fold"/>
</dbReference>
<evidence type="ECO:0000313" key="5">
    <source>
        <dbReference type="EMBL" id="SVE28403.1"/>
    </source>
</evidence>
<dbReference type="EMBL" id="UINC01206669">
    <property type="protein sequence ID" value="SVE28403.1"/>
    <property type="molecule type" value="Genomic_DNA"/>
</dbReference>
<dbReference type="GO" id="GO:0034338">
    <property type="term" value="F:short-chain carboxylesterase activity"/>
    <property type="evidence" value="ECO:0007669"/>
    <property type="project" value="TreeGrafter"/>
</dbReference>
<dbReference type="PROSITE" id="PS01133">
    <property type="entry name" value="UPF0017"/>
    <property type="match status" value="1"/>
</dbReference>
<dbReference type="PANTHER" id="PTHR10794:SF94">
    <property type="entry name" value="ESTERASE YHET-RELATED"/>
    <property type="match status" value="1"/>
</dbReference>
<dbReference type="InterPro" id="IPR012020">
    <property type="entry name" value="ABHD4"/>
</dbReference>
<accession>A0A383C8M2</accession>
<feature type="non-terminal residue" evidence="5">
    <location>
        <position position="1"/>
    </location>
</feature>
<dbReference type="InterPro" id="IPR000073">
    <property type="entry name" value="AB_hydrolase_1"/>
</dbReference>
<comment type="similarity">
    <text evidence="1">Belongs to the AB hydrolase superfamily. AB hydrolase 4 family.</text>
</comment>
<keyword evidence="2" id="KW-0719">Serine esterase</keyword>
<evidence type="ECO:0000256" key="2">
    <source>
        <dbReference type="ARBA" id="ARBA00022487"/>
    </source>
</evidence>
<feature type="non-terminal residue" evidence="5">
    <location>
        <position position="242"/>
    </location>
</feature>
<evidence type="ECO:0000256" key="1">
    <source>
        <dbReference type="ARBA" id="ARBA00010884"/>
    </source>
</evidence>
<dbReference type="GO" id="GO:0047372">
    <property type="term" value="F:monoacylglycerol lipase activity"/>
    <property type="evidence" value="ECO:0007669"/>
    <property type="project" value="TreeGrafter"/>
</dbReference>
<dbReference type="InterPro" id="IPR000952">
    <property type="entry name" value="AB_hydrolase_4_CS"/>
</dbReference>